<reference evidence="3" key="1">
    <citation type="submission" date="2016-07" db="EMBL/GenBank/DDBJ databases">
        <authorList>
            <person name="Florea S."/>
            <person name="Webb J.S."/>
            <person name="Jaromczyk J."/>
            <person name="Schardl C.L."/>
        </authorList>
    </citation>
    <scope>NUCLEOTIDE SEQUENCE [LARGE SCALE GENOMIC DNA]</scope>
    <source>
        <strain evidence="3">MIT 01-6242</strain>
    </source>
</reference>
<feature type="region of interest" description="Disordered" evidence="1">
    <location>
        <begin position="44"/>
        <end position="66"/>
    </location>
</feature>
<organism evidence="2 3">
    <name type="scientific">Helicobacter enhydrae</name>
    <dbReference type="NCBI Taxonomy" id="222136"/>
    <lineage>
        <taxon>Bacteria</taxon>
        <taxon>Pseudomonadati</taxon>
        <taxon>Campylobacterota</taxon>
        <taxon>Epsilonproteobacteria</taxon>
        <taxon>Campylobacterales</taxon>
        <taxon>Helicobacteraceae</taxon>
        <taxon>Helicobacter</taxon>
    </lineage>
</organism>
<feature type="compositionally biased region" description="Basic residues" evidence="1">
    <location>
        <begin position="53"/>
        <end position="66"/>
    </location>
</feature>
<accession>A0A1B1U3L6</accession>
<dbReference type="KEGG" id="het:BBW65_00405"/>
<proteinExistence type="predicted"/>
<evidence type="ECO:0000256" key="1">
    <source>
        <dbReference type="SAM" id="MobiDB-lite"/>
    </source>
</evidence>
<dbReference type="Proteomes" id="UP000092884">
    <property type="component" value="Chromosome"/>
</dbReference>
<evidence type="ECO:0000313" key="2">
    <source>
        <dbReference type="EMBL" id="ANV97374.1"/>
    </source>
</evidence>
<keyword evidence="3" id="KW-1185">Reference proteome</keyword>
<dbReference type="AlphaFoldDB" id="A0A1B1U3L6"/>
<evidence type="ECO:0000313" key="3">
    <source>
        <dbReference type="Proteomes" id="UP000092884"/>
    </source>
</evidence>
<protein>
    <submittedName>
        <fullName evidence="2">Uncharacterized protein</fullName>
    </submittedName>
</protein>
<sequence>MYKGWFTQGKIKKVSNQPLKHHKVTLSPKVTQSKRILEISELPKEHRSTNQPKNHRIKLITNFTKH</sequence>
<gene>
    <name evidence="2" type="ORF">BBW65_00405</name>
</gene>
<dbReference type="EMBL" id="CP016503">
    <property type="protein sequence ID" value="ANV97374.1"/>
    <property type="molecule type" value="Genomic_DNA"/>
</dbReference>
<name>A0A1B1U3L6_9HELI</name>